<keyword evidence="2" id="KW-0542">Nucleomorph</keyword>
<evidence type="ECO:0000313" key="3">
    <source>
        <dbReference type="Proteomes" id="UP000243348"/>
    </source>
</evidence>
<name>J7G320_9CRYP</name>
<organism evidence="2 3">
    <name type="scientific">Chroomonas mesostigmatica CCMP1168</name>
    <dbReference type="NCBI Taxonomy" id="1195612"/>
    <lineage>
        <taxon>Eukaryota</taxon>
        <taxon>Cryptophyceae</taxon>
        <taxon>Pyrenomonadales</taxon>
        <taxon>Chroomonadaceae</taxon>
        <taxon>Chroomonas</taxon>
    </lineage>
</organism>
<keyword evidence="1" id="KW-1133">Transmembrane helix</keyword>
<protein>
    <recommendedName>
        <fullName evidence="4">Transmembrane protein</fullName>
    </recommendedName>
</protein>
<keyword evidence="1" id="KW-0472">Membrane</keyword>
<feature type="transmembrane region" description="Helical" evidence="1">
    <location>
        <begin position="76"/>
        <end position="93"/>
    </location>
</feature>
<gene>
    <name evidence="2" type="ORF">CMESO_262</name>
</gene>
<reference evidence="2 3" key="1">
    <citation type="journal article" date="2012" name="Genome Biol. Evol.">
        <title>Nucleomorph genome sequence of the cryptophyte alga Chroomonas mesostigmatica CCMP1168 reveals lineage-specific gene loss and genome complexity.</title>
        <authorList>
            <person name="Moore C.E."/>
            <person name="Curtis B."/>
            <person name="Mills T."/>
            <person name="Tanifuji G."/>
            <person name="Archibald J.M."/>
        </authorList>
    </citation>
    <scope>NUCLEOTIDE SEQUENCE [LARGE SCALE GENOMIC DNA]</scope>
    <source>
        <strain evidence="2 3">CCMP1168</strain>
    </source>
</reference>
<evidence type="ECO:0008006" key="4">
    <source>
        <dbReference type="Google" id="ProtNLM"/>
    </source>
</evidence>
<accession>J7G320</accession>
<evidence type="ECO:0000256" key="1">
    <source>
        <dbReference type="SAM" id="Phobius"/>
    </source>
</evidence>
<dbReference type="Proteomes" id="UP000243348">
    <property type="component" value="Nucleomorph 2"/>
</dbReference>
<geneLocation type="nucleomorph" evidence="2"/>
<keyword evidence="1" id="KW-0812">Transmembrane</keyword>
<evidence type="ECO:0000313" key="2">
    <source>
        <dbReference type="EMBL" id="AFP65434.1"/>
    </source>
</evidence>
<dbReference type="AlphaFoldDB" id="J7G320"/>
<sequence length="96" mass="11607">MKKKTKKKNVIFTKKILSGLQQKKKLKNIFFLKKTQILTPVESKFFKIFFFQLIFYHDEYCSLAIRKIFSENLRKFSGILIFFLGCLKNYFIIDFC</sequence>
<proteinExistence type="predicted"/>
<dbReference type="EMBL" id="CP003681">
    <property type="protein sequence ID" value="AFP65434.1"/>
    <property type="molecule type" value="Genomic_DNA"/>
</dbReference>